<protein>
    <submittedName>
        <fullName evidence="7">LysR substrate-binding domain-containing protein</fullName>
    </submittedName>
</protein>
<dbReference type="InterPro" id="IPR036390">
    <property type="entry name" value="WH_DNA-bd_sf"/>
</dbReference>
<keyword evidence="8" id="KW-1185">Reference proteome</keyword>
<dbReference type="SUPFAM" id="SSF53850">
    <property type="entry name" value="Periplasmic binding protein-like II"/>
    <property type="match status" value="1"/>
</dbReference>
<keyword evidence="3" id="KW-0238">DNA-binding</keyword>
<keyword evidence="2" id="KW-0805">Transcription regulation</keyword>
<accession>A0ABV4HT66</accession>
<evidence type="ECO:0000313" key="8">
    <source>
        <dbReference type="Proteomes" id="UP001566331"/>
    </source>
</evidence>
<dbReference type="Gene3D" id="1.10.10.10">
    <property type="entry name" value="Winged helix-like DNA-binding domain superfamily/Winged helix DNA-binding domain"/>
    <property type="match status" value="1"/>
</dbReference>
<dbReference type="Gene3D" id="3.40.190.290">
    <property type="match status" value="1"/>
</dbReference>
<dbReference type="Proteomes" id="UP001566331">
    <property type="component" value="Unassembled WGS sequence"/>
</dbReference>
<name>A0ABV4HT66_9GAMM</name>
<comment type="caution">
    <text evidence="7">The sequence shown here is derived from an EMBL/GenBank/DDBJ whole genome shotgun (WGS) entry which is preliminary data.</text>
</comment>
<dbReference type="InterPro" id="IPR058163">
    <property type="entry name" value="LysR-type_TF_proteobact-type"/>
</dbReference>
<gene>
    <name evidence="7" type="ORF">AB6713_14400</name>
</gene>
<organism evidence="7 8">
    <name type="scientific">Luteimonas salinilitoris</name>
    <dbReference type="NCBI Taxonomy" id="3237697"/>
    <lineage>
        <taxon>Bacteria</taxon>
        <taxon>Pseudomonadati</taxon>
        <taxon>Pseudomonadota</taxon>
        <taxon>Gammaproteobacteria</taxon>
        <taxon>Lysobacterales</taxon>
        <taxon>Lysobacteraceae</taxon>
        <taxon>Luteimonas</taxon>
    </lineage>
</organism>
<feature type="compositionally biased region" description="Gly residues" evidence="5">
    <location>
        <begin position="316"/>
        <end position="325"/>
    </location>
</feature>
<dbReference type="SUPFAM" id="SSF46785">
    <property type="entry name" value="Winged helix' DNA-binding domain"/>
    <property type="match status" value="1"/>
</dbReference>
<dbReference type="InterPro" id="IPR000847">
    <property type="entry name" value="LysR_HTH_N"/>
</dbReference>
<evidence type="ECO:0000256" key="1">
    <source>
        <dbReference type="ARBA" id="ARBA00009437"/>
    </source>
</evidence>
<dbReference type="Pfam" id="PF00126">
    <property type="entry name" value="HTH_1"/>
    <property type="match status" value="1"/>
</dbReference>
<comment type="similarity">
    <text evidence="1">Belongs to the LysR transcriptional regulatory family.</text>
</comment>
<evidence type="ECO:0000313" key="7">
    <source>
        <dbReference type="EMBL" id="MEZ0475793.1"/>
    </source>
</evidence>
<evidence type="ECO:0000259" key="6">
    <source>
        <dbReference type="PROSITE" id="PS50931"/>
    </source>
</evidence>
<dbReference type="PRINTS" id="PR00039">
    <property type="entry name" value="HTHLYSR"/>
</dbReference>
<dbReference type="PROSITE" id="PS50931">
    <property type="entry name" value="HTH_LYSR"/>
    <property type="match status" value="1"/>
</dbReference>
<evidence type="ECO:0000256" key="4">
    <source>
        <dbReference type="ARBA" id="ARBA00023163"/>
    </source>
</evidence>
<dbReference type="EMBL" id="JBFWIC010000021">
    <property type="protein sequence ID" value="MEZ0475793.1"/>
    <property type="molecule type" value="Genomic_DNA"/>
</dbReference>
<feature type="region of interest" description="Disordered" evidence="5">
    <location>
        <begin position="313"/>
        <end position="341"/>
    </location>
</feature>
<evidence type="ECO:0000256" key="3">
    <source>
        <dbReference type="ARBA" id="ARBA00023125"/>
    </source>
</evidence>
<dbReference type="Pfam" id="PF03466">
    <property type="entry name" value="LysR_substrate"/>
    <property type="match status" value="1"/>
</dbReference>
<dbReference type="InterPro" id="IPR005119">
    <property type="entry name" value="LysR_subst-bd"/>
</dbReference>
<feature type="domain" description="HTH lysR-type" evidence="6">
    <location>
        <begin position="1"/>
        <end position="60"/>
    </location>
</feature>
<dbReference type="InterPro" id="IPR036388">
    <property type="entry name" value="WH-like_DNA-bd_sf"/>
</dbReference>
<evidence type="ECO:0000256" key="5">
    <source>
        <dbReference type="SAM" id="MobiDB-lite"/>
    </source>
</evidence>
<proteinExistence type="inferred from homology"/>
<dbReference type="RefSeq" id="WP_370564339.1">
    <property type="nucleotide sequence ID" value="NZ_JBFWIB010000007.1"/>
</dbReference>
<dbReference type="PANTHER" id="PTHR30537">
    <property type="entry name" value="HTH-TYPE TRANSCRIPTIONAL REGULATOR"/>
    <property type="match status" value="1"/>
</dbReference>
<evidence type="ECO:0000256" key="2">
    <source>
        <dbReference type="ARBA" id="ARBA00023015"/>
    </source>
</evidence>
<sequence>MSRDLNDTLVFVKVVELGSFTAAARALHLPKTTVSRKVQELEQRLGAQLLHRTTRKLGLTEAGNIYFAHCQRIARDIDEAESAVGQLQSGPRGWLRVTATHAMGNIWVAPLLSEFHARHPEVRVELLLSNDKLDIIAGEIDVAMRVGTLADSNLAARRLSVLRTAVYAAPGYIERFGAPLHPDDLIHHRALALTSHRNVNAFTWTLGDGNGKPRDFPVDPVMISNDPGALRAVLLGGEGIMLASDAMVRAYVEQGLVQRALAGWRGLDIDLHALFPRGQVQSPKVRAFVDFLVERLRVDENYVRVLSDGTPALPTVGGGSGGDGDAPGAAQRGNKNDPSDR</sequence>
<keyword evidence="4" id="KW-0804">Transcription</keyword>
<reference evidence="7 8" key="1">
    <citation type="submission" date="2024-07" db="EMBL/GenBank/DDBJ databases">
        <title>Luteimonas salilacus sp. nov., isolated from the shore soil of Salt Lake in Tibet of China.</title>
        <authorList>
            <person name="Zhang X."/>
            <person name="Li A."/>
        </authorList>
    </citation>
    <scope>NUCLEOTIDE SEQUENCE [LARGE SCALE GENOMIC DNA]</scope>
    <source>
        <strain evidence="7 8">B3-2-R+30</strain>
    </source>
</reference>
<dbReference type="PANTHER" id="PTHR30537:SF68">
    <property type="entry name" value="TRANSCRIPTIONAL REGULATOR-RELATED"/>
    <property type="match status" value="1"/>
</dbReference>
<dbReference type="CDD" id="cd08422">
    <property type="entry name" value="PBP2_CrgA_like"/>
    <property type="match status" value="1"/>
</dbReference>